<protein>
    <submittedName>
        <fullName evidence="2">Chloroplastic</fullName>
    </submittedName>
</protein>
<gene>
    <name evidence="2" type="ORF">SCF082_LOCUS18807</name>
</gene>
<sequence length="930" mass="102972">MADRTKSLHPSLGQISRSQADQVVDRNGFWLGASRDFWLVLGTCASSILFCFLATVSSSKSKHVLLEPLLRKPATSIGFVYGRIFKAERFGRSFAFYSDLALRGALLASFCAATYRLKCLSWWQEQGWEMSYVVVIVAFSLYTDLGTTVFLAWTGFYGTLLPVANCWVMFALFPEGTANGNPYATVFGYIDFLIIVLLMFFLDFATNAKMYALSWQAYFTMCFLNPFNDATFSRGIRDLQLHSAETGALMGTVVGCVLAVLASIGPTCISAHARTQNMLLDVVWCHGRLLEQLLDLGGAHMQEHTVVVFAEEVRGLQEQLQEIKRLLDNSWWECFGLGMAGRARAMMIHLCSSLEVLNDWLEAMVMAVQHSHCGARVITGLGCGAGCQTFGGMKDELIQLTCAAELALHHCIHTAVTGRLEPSAQKHLDECLVMLQDSQKSLANAFRQKVSQSSVSEVFTASELPQLALASSLSGYSQKVAGHIVSLQSFKAVEMGPCRAFCQGLRDLCPGHSQLMSWTFTRTNGKLFLTFLVCFFMGRLGIGSGIQGRPIVPKWNATPAGTVAYLIFQGGNQAAALKKNLDRFVGVGLGTMLGQLAMGISCDLSADIGTELACALFLVTYFFLELLSFFVYFASANFFYAGLMFSCFFAEHSLHQCDSNILGRSLSNYQNLLSQLLAIIVASLMDVLTDSSMSIRATGALEGFILKMQQALQAFPLGQRDELRWLRLEGLQLLASARADGTEAAREPRLMGVPWREDLWHHVMVTCSESWQCLTVLSATAKPCTADESNLRRAVEVLLGAPSFLKELQRLSSRATEAFSLTVGLMRQSYYDDLNPTTLALQKQLVIASRLHDLAVPQILLEVRERLMLQDVPGYLLEDQLCAVAMFLLMFEALAERVRLLEQAILKQPEMWQLLGERLIPREYSLDALL</sequence>
<feature type="transmembrane region" description="Helical" evidence="1">
    <location>
        <begin position="612"/>
        <end position="634"/>
    </location>
</feature>
<comment type="caution">
    <text evidence="2">The sequence shown here is derived from an EMBL/GenBank/DDBJ whole genome shotgun (WGS) entry which is preliminary data.</text>
</comment>
<evidence type="ECO:0000313" key="2">
    <source>
        <dbReference type="EMBL" id="CAK9029478.1"/>
    </source>
</evidence>
<feature type="transmembrane region" description="Helical" evidence="1">
    <location>
        <begin position="186"/>
        <end position="204"/>
    </location>
</feature>
<keyword evidence="1" id="KW-1133">Transmembrane helix</keyword>
<reference evidence="2 3" key="1">
    <citation type="submission" date="2024-02" db="EMBL/GenBank/DDBJ databases">
        <authorList>
            <person name="Chen Y."/>
            <person name="Shah S."/>
            <person name="Dougan E. K."/>
            <person name="Thang M."/>
            <person name="Chan C."/>
        </authorList>
    </citation>
    <scope>NUCLEOTIDE SEQUENCE [LARGE SCALE GENOMIC DNA]</scope>
</reference>
<feature type="transmembrane region" description="Helical" evidence="1">
    <location>
        <begin position="527"/>
        <end position="546"/>
    </location>
</feature>
<feature type="transmembrane region" description="Helical" evidence="1">
    <location>
        <begin position="150"/>
        <end position="174"/>
    </location>
</feature>
<name>A0ABP0KTE5_9DINO</name>
<feature type="transmembrane region" description="Helical" evidence="1">
    <location>
        <begin position="584"/>
        <end position="600"/>
    </location>
</feature>
<dbReference type="EMBL" id="CAXAMM010012658">
    <property type="protein sequence ID" value="CAK9029478.1"/>
    <property type="molecule type" value="Genomic_DNA"/>
</dbReference>
<evidence type="ECO:0000256" key="1">
    <source>
        <dbReference type="SAM" id="Phobius"/>
    </source>
</evidence>
<accession>A0ABP0KTE5</accession>
<evidence type="ECO:0000313" key="3">
    <source>
        <dbReference type="Proteomes" id="UP001642464"/>
    </source>
</evidence>
<dbReference type="Proteomes" id="UP001642464">
    <property type="component" value="Unassembled WGS sequence"/>
</dbReference>
<keyword evidence="1" id="KW-0472">Membrane</keyword>
<proteinExistence type="predicted"/>
<keyword evidence="1" id="KW-0812">Transmembrane</keyword>
<feature type="transmembrane region" description="Helical" evidence="1">
    <location>
        <begin position="37"/>
        <end position="56"/>
    </location>
</feature>
<organism evidence="2 3">
    <name type="scientific">Durusdinium trenchii</name>
    <dbReference type="NCBI Taxonomy" id="1381693"/>
    <lineage>
        <taxon>Eukaryota</taxon>
        <taxon>Sar</taxon>
        <taxon>Alveolata</taxon>
        <taxon>Dinophyceae</taxon>
        <taxon>Suessiales</taxon>
        <taxon>Symbiodiniaceae</taxon>
        <taxon>Durusdinium</taxon>
    </lineage>
</organism>
<keyword evidence="3" id="KW-1185">Reference proteome</keyword>
<feature type="transmembrane region" description="Helical" evidence="1">
    <location>
        <begin position="248"/>
        <end position="269"/>
    </location>
</feature>